<accession>A0A978UWZ7</accession>
<feature type="region of interest" description="Disordered" evidence="6">
    <location>
        <begin position="183"/>
        <end position="203"/>
    </location>
</feature>
<proteinExistence type="predicted"/>
<evidence type="ECO:0000256" key="4">
    <source>
        <dbReference type="ARBA" id="ARBA00023163"/>
    </source>
</evidence>
<dbReference type="PANTHER" id="PTHR31194:SF140">
    <property type="entry name" value="ETHYLENE-RESPONSIVE TRANSCRIPTION FACTOR CRF2"/>
    <property type="match status" value="1"/>
</dbReference>
<gene>
    <name evidence="8" type="ORF">FEM48_Zijuj08G0044400</name>
</gene>
<dbReference type="CDD" id="cd00018">
    <property type="entry name" value="AP2"/>
    <property type="match status" value="1"/>
</dbReference>
<keyword evidence="3" id="KW-0238">DNA-binding</keyword>
<keyword evidence="5" id="KW-0539">Nucleus</keyword>
<reference evidence="8" key="1">
    <citation type="journal article" date="2021" name="Front. Plant Sci.">
        <title>Chromosome-Scale Genome Assembly for Chinese Sour Jujube and Insights Into Its Genome Evolution and Domestication Signature.</title>
        <authorList>
            <person name="Shen L.-Y."/>
            <person name="Luo H."/>
            <person name="Wang X.-L."/>
            <person name="Wang X.-M."/>
            <person name="Qiu X.-J."/>
            <person name="Liu H."/>
            <person name="Zhou S.-S."/>
            <person name="Jia K.-H."/>
            <person name="Nie S."/>
            <person name="Bao Y.-T."/>
            <person name="Zhang R.-G."/>
            <person name="Yun Q.-Z."/>
            <person name="Chai Y.-H."/>
            <person name="Lu J.-Y."/>
            <person name="Li Y."/>
            <person name="Zhao S.-W."/>
            <person name="Mao J.-F."/>
            <person name="Jia S.-G."/>
            <person name="Mao Y.-M."/>
        </authorList>
    </citation>
    <scope>NUCLEOTIDE SEQUENCE</scope>
    <source>
        <strain evidence="8">AT0</strain>
        <tissue evidence="8">Leaf</tissue>
    </source>
</reference>
<comment type="caution">
    <text evidence="8">The sequence shown here is derived from an EMBL/GenBank/DDBJ whole genome shotgun (WGS) entry which is preliminary data.</text>
</comment>
<evidence type="ECO:0000256" key="6">
    <source>
        <dbReference type="SAM" id="MobiDB-lite"/>
    </source>
</evidence>
<dbReference type="SMART" id="SM00380">
    <property type="entry name" value="AP2"/>
    <property type="match status" value="1"/>
</dbReference>
<evidence type="ECO:0000259" key="7">
    <source>
        <dbReference type="PROSITE" id="PS51032"/>
    </source>
</evidence>
<feature type="compositionally biased region" description="Basic and acidic residues" evidence="6">
    <location>
        <begin position="185"/>
        <end position="196"/>
    </location>
</feature>
<dbReference type="InterPro" id="IPR036955">
    <property type="entry name" value="AP2/ERF_dom_sf"/>
</dbReference>
<dbReference type="PROSITE" id="PS51032">
    <property type="entry name" value="AP2_ERF"/>
    <property type="match status" value="1"/>
</dbReference>
<dbReference type="GO" id="GO:0003677">
    <property type="term" value="F:DNA binding"/>
    <property type="evidence" value="ECO:0007669"/>
    <property type="project" value="UniProtKB-KW"/>
</dbReference>
<evidence type="ECO:0000256" key="2">
    <source>
        <dbReference type="ARBA" id="ARBA00023015"/>
    </source>
</evidence>
<evidence type="ECO:0000256" key="3">
    <source>
        <dbReference type="ARBA" id="ARBA00023125"/>
    </source>
</evidence>
<feature type="region of interest" description="Disordered" evidence="6">
    <location>
        <begin position="88"/>
        <end position="121"/>
    </location>
</feature>
<dbReference type="EMBL" id="JAEACU010000008">
    <property type="protein sequence ID" value="KAH7519513.1"/>
    <property type="molecule type" value="Genomic_DNA"/>
</dbReference>
<dbReference type="Proteomes" id="UP000813462">
    <property type="component" value="Unassembled WGS sequence"/>
</dbReference>
<organism evidence="8 9">
    <name type="scientific">Ziziphus jujuba var. spinosa</name>
    <dbReference type="NCBI Taxonomy" id="714518"/>
    <lineage>
        <taxon>Eukaryota</taxon>
        <taxon>Viridiplantae</taxon>
        <taxon>Streptophyta</taxon>
        <taxon>Embryophyta</taxon>
        <taxon>Tracheophyta</taxon>
        <taxon>Spermatophyta</taxon>
        <taxon>Magnoliopsida</taxon>
        <taxon>eudicotyledons</taxon>
        <taxon>Gunneridae</taxon>
        <taxon>Pentapetalae</taxon>
        <taxon>rosids</taxon>
        <taxon>fabids</taxon>
        <taxon>Rosales</taxon>
        <taxon>Rhamnaceae</taxon>
        <taxon>Paliureae</taxon>
        <taxon>Ziziphus</taxon>
    </lineage>
</organism>
<dbReference type="InterPro" id="IPR050913">
    <property type="entry name" value="AP2/ERF_ERF"/>
</dbReference>
<evidence type="ECO:0000313" key="9">
    <source>
        <dbReference type="Proteomes" id="UP000813462"/>
    </source>
</evidence>
<dbReference type="SUPFAM" id="SSF54171">
    <property type="entry name" value="DNA-binding domain"/>
    <property type="match status" value="1"/>
</dbReference>
<evidence type="ECO:0000313" key="8">
    <source>
        <dbReference type="EMBL" id="KAH7519513.1"/>
    </source>
</evidence>
<evidence type="ECO:0000256" key="5">
    <source>
        <dbReference type="ARBA" id="ARBA00023242"/>
    </source>
</evidence>
<dbReference type="Pfam" id="PF00847">
    <property type="entry name" value="AP2"/>
    <property type="match status" value="1"/>
</dbReference>
<feature type="domain" description="AP2/ERF" evidence="7">
    <location>
        <begin position="125"/>
        <end position="182"/>
    </location>
</feature>
<name>A0A978UWZ7_ZIZJJ</name>
<dbReference type="OrthoDB" id="610645at2759"/>
<dbReference type="PANTHER" id="PTHR31194">
    <property type="entry name" value="SHN SHINE , DNA BINDING / TRANSCRIPTION FACTOR"/>
    <property type="match status" value="1"/>
</dbReference>
<sequence length="332" mass="38066">MLEMKSVRYIRYTEHRTVTNKLVKSHSLVKRQEPRIVRISVMDEDATDSSSGEDEDLQGGRGGVLNSVCRVKKLVNEVRIEEYGGVECRNSRNNNNNNKTKQVVASSKSKPPQPASEQYFPNGKRYRGVRQRPWGKWAAEIRDPLRRARIWLGTYETAEEAALVYDRAAISIKGPDALTNFLKPPGKDREGKKIENEDSDQECQIRLSSPTSVLRFQPVEFESNNNNNNNNNNIKKVKEEEAEQSDEWRPLPLQLESDDDGFVLLDSNFLEDCLESETPPPPIFLDEMSLVPETTMVWKEEGFGDMSVDLDEDFGSCKWDVDNYFQDHLVMQ</sequence>
<comment type="subcellular location">
    <subcellularLocation>
        <location evidence="1">Nucleus</location>
    </subcellularLocation>
</comment>
<evidence type="ECO:0000256" key="1">
    <source>
        <dbReference type="ARBA" id="ARBA00004123"/>
    </source>
</evidence>
<dbReference type="InterPro" id="IPR001471">
    <property type="entry name" value="AP2/ERF_dom"/>
</dbReference>
<keyword evidence="4" id="KW-0804">Transcription</keyword>
<keyword evidence="2" id="KW-0805">Transcription regulation</keyword>
<dbReference type="InterPro" id="IPR016177">
    <property type="entry name" value="DNA-bd_dom_sf"/>
</dbReference>
<dbReference type="PRINTS" id="PR00367">
    <property type="entry name" value="ETHRSPELEMNT"/>
</dbReference>
<dbReference type="FunFam" id="3.30.730.10:FF:000001">
    <property type="entry name" value="Ethylene-responsive transcription factor 2"/>
    <property type="match status" value="1"/>
</dbReference>
<dbReference type="AlphaFoldDB" id="A0A978UWZ7"/>
<dbReference type="GO" id="GO:0003700">
    <property type="term" value="F:DNA-binding transcription factor activity"/>
    <property type="evidence" value="ECO:0007669"/>
    <property type="project" value="InterPro"/>
</dbReference>
<dbReference type="Gene3D" id="3.30.730.10">
    <property type="entry name" value="AP2/ERF domain"/>
    <property type="match status" value="1"/>
</dbReference>
<dbReference type="GO" id="GO:0005634">
    <property type="term" value="C:nucleus"/>
    <property type="evidence" value="ECO:0007669"/>
    <property type="project" value="UniProtKB-SubCell"/>
</dbReference>
<protein>
    <recommendedName>
        <fullName evidence="7">AP2/ERF domain-containing protein</fullName>
    </recommendedName>
</protein>